<dbReference type="InterPro" id="IPR001611">
    <property type="entry name" value="Leu-rich_rpt"/>
</dbReference>
<feature type="transmembrane region" description="Helical" evidence="17">
    <location>
        <begin position="372"/>
        <end position="392"/>
    </location>
</feature>
<dbReference type="GO" id="GO:0009986">
    <property type="term" value="C:cell surface"/>
    <property type="evidence" value="ECO:0007669"/>
    <property type="project" value="Ensembl"/>
</dbReference>
<evidence type="ECO:0000256" key="16">
    <source>
        <dbReference type="SAM" id="MobiDB-lite"/>
    </source>
</evidence>
<dbReference type="PANTHER" id="PTHR24369">
    <property type="entry name" value="ANTIGEN BSP, PUTATIVE-RELATED"/>
    <property type="match status" value="1"/>
</dbReference>
<dbReference type="Ensembl" id="ENSACAT00000022972.2">
    <property type="protein sequence ID" value="ENSACAP00000021507.2"/>
    <property type="gene ID" value="ENSACAG00000026829.2"/>
</dbReference>
<keyword evidence="12" id="KW-0325">Glycoprotein</keyword>
<dbReference type="HOGENOM" id="CLU_000288_18_6_1"/>
<dbReference type="InParanoid" id="H9GVR3"/>
<dbReference type="GO" id="GO:0008201">
    <property type="term" value="F:heparin binding"/>
    <property type="evidence" value="ECO:0007669"/>
    <property type="project" value="Ensembl"/>
</dbReference>
<sequence>MTVSCQSHHFLGVPEGIPAESERVFLQNNRISLLLRGHFTPALVTLWVYSNNLTFVDPEAFQGFVHLEELDLGDNRNLRELSPETFRGLTRLHALHLYKCGLSVLPDGLFAGLHNLQYLYLQDNQLDFLQEDLFQDLVNLSHLFLHGNQLWSLQPNAFRGLVNLDRLLLHQNRLRSVHRRAFHDLRRLTLLFLFNNSLAELPGEALAHLSALEYLRLNGNPWRCDCRAQSLWEWLRRFRGSSSSADCAAPPRVQGMDLKEVSAEEFRACAESQHQVNAPPRGDQHRHQHPTTEKGKDGQRPGYRKPSKNCTRSRTRSNKMASSPWKNTDGDGLDYEHKLPPKQKGKCPRTPVLPPSGVQQAAGGARGRGAKVAATLTTVLFAITAVLSVAIVR</sequence>
<dbReference type="GO" id="GO:0048681">
    <property type="term" value="P:negative regulation of axon regeneration"/>
    <property type="evidence" value="ECO:0007669"/>
    <property type="project" value="Ensembl"/>
</dbReference>
<dbReference type="PANTHER" id="PTHR24369:SF196">
    <property type="entry name" value="RETICULON 4 RECEPTOR LIKE 1"/>
    <property type="match status" value="1"/>
</dbReference>
<evidence type="ECO:0000256" key="2">
    <source>
        <dbReference type="ARBA" id="ARBA00004285"/>
    </source>
</evidence>
<dbReference type="GO" id="GO:0035374">
    <property type="term" value="F:chondroitin sulfate binding"/>
    <property type="evidence" value="ECO:0007669"/>
    <property type="project" value="Ensembl"/>
</dbReference>
<dbReference type="Gene3D" id="3.80.10.10">
    <property type="entry name" value="Ribonuclease Inhibitor"/>
    <property type="match status" value="1"/>
</dbReference>
<evidence type="ECO:0000256" key="1">
    <source>
        <dbReference type="ARBA" id="ARBA00004236"/>
    </source>
</evidence>
<dbReference type="STRING" id="28377.ENSACAP00000021507"/>
<keyword evidence="17" id="KW-1133">Transmembrane helix</keyword>
<keyword evidence="14" id="KW-0449">Lipoprotein</keyword>
<keyword evidence="20" id="KW-1185">Reference proteome</keyword>
<keyword evidence="7" id="KW-0433">Leucine-rich repeat</keyword>
<proteinExistence type="inferred from homology"/>
<dbReference type="GeneTree" id="ENSGT00940000157112"/>
<feature type="region of interest" description="Disordered" evidence="16">
    <location>
        <begin position="269"/>
        <end position="364"/>
    </location>
</feature>
<evidence type="ECO:0000313" key="20">
    <source>
        <dbReference type="Proteomes" id="UP000001646"/>
    </source>
</evidence>
<dbReference type="GO" id="GO:0098552">
    <property type="term" value="C:side of membrane"/>
    <property type="evidence" value="ECO:0007669"/>
    <property type="project" value="UniProtKB-KW"/>
</dbReference>
<evidence type="ECO:0000256" key="15">
    <source>
        <dbReference type="ARBA" id="ARBA00038236"/>
    </source>
</evidence>
<evidence type="ECO:0000313" key="19">
    <source>
        <dbReference type="Ensembl" id="ENSACAP00000021507.2"/>
    </source>
</evidence>
<accession>H9GVR3</accession>
<feature type="compositionally biased region" description="Basic and acidic residues" evidence="16">
    <location>
        <begin position="282"/>
        <end position="299"/>
    </location>
</feature>
<dbReference type="eggNOG" id="KOG0619">
    <property type="taxonomic scope" value="Eukaryota"/>
</dbReference>
<dbReference type="GO" id="GO:0005886">
    <property type="term" value="C:plasma membrane"/>
    <property type="evidence" value="ECO:0000318"/>
    <property type="project" value="GO_Central"/>
</dbReference>
<dbReference type="Bgee" id="ENSACAG00000026829">
    <property type="expression patterns" value="Expressed in ovary and 7 other cell types or tissues"/>
</dbReference>
<gene>
    <name evidence="19" type="primary">RTN4RL1</name>
</gene>
<dbReference type="GO" id="GO:0043204">
    <property type="term" value="C:perikaryon"/>
    <property type="evidence" value="ECO:0007669"/>
    <property type="project" value="UniProtKB-SubCell"/>
</dbReference>
<dbReference type="SUPFAM" id="SSF52058">
    <property type="entry name" value="L domain-like"/>
    <property type="match status" value="1"/>
</dbReference>
<keyword evidence="10 17" id="KW-0472">Membrane</keyword>
<dbReference type="InterPro" id="IPR050541">
    <property type="entry name" value="LRR_TM_domain-containing"/>
</dbReference>
<keyword evidence="8" id="KW-0732">Signal</keyword>
<evidence type="ECO:0000256" key="5">
    <source>
        <dbReference type="ARBA" id="ARBA00004635"/>
    </source>
</evidence>
<reference evidence="19" key="2">
    <citation type="submission" date="2025-08" db="UniProtKB">
        <authorList>
            <consortium name="Ensembl"/>
        </authorList>
    </citation>
    <scope>IDENTIFICATION</scope>
</reference>
<evidence type="ECO:0000256" key="9">
    <source>
        <dbReference type="ARBA" id="ARBA00022737"/>
    </source>
</evidence>
<dbReference type="GO" id="GO:0042995">
    <property type="term" value="C:cell projection"/>
    <property type="evidence" value="ECO:0007669"/>
    <property type="project" value="UniProtKB-SubCell"/>
</dbReference>
<evidence type="ECO:0000256" key="13">
    <source>
        <dbReference type="ARBA" id="ARBA00023273"/>
    </source>
</evidence>
<dbReference type="SMART" id="SM00082">
    <property type="entry name" value="LRRCT"/>
    <property type="match status" value="1"/>
</dbReference>
<feature type="domain" description="LRRCT" evidence="18">
    <location>
        <begin position="220"/>
        <end position="270"/>
    </location>
</feature>
<keyword evidence="11" id="KW-0675">Receptor</keyword>
<keyword evidence="6" id="KW-1003">Cell membrane</keyword>
<dbReference type="AlphaFoldDB" id="H9GVR3"/>
<dbReference type="FunFam" id="3.80.10.10:FF:000018">
    <property type="entry name" value="Reticulon 4 receptor"/>
    <property type="match status" value="1"/>
</dbReference>
<evidence type="ECO:0000256" key="12">
    <source>
        <dbReference type="ARBA" id="ARBA00023180"/>
    </source>
</evidence>
<evidence type="ECO:0000256" key="6">
    <source>
        <dbReference type="ARBA" id="ARBA00022475"/>
    </source>
</evidence>
<dbReference type="Proteomes" id="UP000001646">
    <property type="component" value="Unplaced"/>
</dbReference>
<dbReference type="GO" id="GO:0051965">
    <property type="term" value="P:positive regulation of synapse assembly"/>
    <property type="evidence" value="ECO:0000318"/>
    <property type="project" value="GO_Central"/>
</dbReference>
<evidence type="ECO:0000256" key="7">
    <source>
        <dbReference type="ARBA" id="ARBA00022614"/>
    </source>
</evidence>
<dbReference type="SMART" id="SM00369">
    <property type="entry name" value="LRR_TYP"/>
    <property type="match status" value="7"/>
</dbReference>
<keyword evidence="9" id="KW-0677">Repeat</keyword>
<keyword evidence="13" id="KW-0966">Cell projection</keyword>
<reference evidence="19" key="3">
    <citation type="submission" date="2025-09" db="UniProtKB">
        <authorList>
            <consortium name="Ensembl"/>
        </authorList>
    </citation>
    <scope>IDENTIFICATION</scope>
</reference>
<dbReference type="GO" id="GO:0045121">
    <property type="term" value="C:membrane raft"/>
    <property type="evidence" value="ECO:0007669"/>
    <property type="project" value="UniProtKB-SubCell"/>
</dbReference>
<evidence type="ECO:0000256" key="3">
    <source>
        <dbReference type="ARBA" id="ARBA00004316"/>
    </source>
</evidence>
<organism evidence="19 20">
    <name type="scientific">Anolis carolinensis</name>
    <name type="common">Green anole</name>
    <name type="synonym">American chameleon</name>
    <dbReference type="NCBI Taxonomy" id="28377"/>
    <lineage>
        <taxon>Eukaryota</taxon>
        <taxon>Metazoa</taxon>
        <taxon>Chordata</taxon>
        <taxon>Craniata</taxon>
        <taxon>Vertebrata</taxon>
        <taxon>Euteleostomi</taxon>
        <taxon>Lepidosauria</taxon>
        <taxon>Squamata</taxon>
        <taxon>Bifurcata</taxon>
        <taxon>Unidentata</taxon>
        <taxon>Episquamata</taxon>
        <taxon>Toxicofera</taxon>
        <taxon>Iguania</taxon>
        <taxon>Dactyloidae</taxon>
        <taxon>Anolis</taxon>
    </lineage>
</organism>
<evidence type="ECO:0000256" key="14">
    <source>
        <dbReference type="ARBA" id="ARBA00023288"/>
    </source>
</evidence>
<evidence type="ECO:0000259" key="18">
    <source>
        <dbReference type="SMART" id="SM00082"/>
    </source>
</evidence>
<evidence type="ECO:0000256" key="17">
    <source>
        <dbReference type="SAM" id="Phobius"/>
    </source>
</evidence>
<dbReference type="InterPro" id="IPR003591">
    <property type="entry name" value="Leu-rich_rpt_typical-subtyp"/>
</dbReference>
<evidence type="ECO:0000256" key="4">
    <source>
        <dbReference type="ARBA" id="ARBA00004484"/>
    </source>
</evidence>
<comment type="similarity">
    <text evidence="15">Belongs to the Nogo receptor family.</text>
</comment>
<protein>
    <submittedName>
        <fullName evidence="19">Reticulon 4 receptor like 1</fullName>
    </submittedName>
</protein>
<evidence type="ECO:0000256" key="8">
    <source>
        <dbReference type="ARBA" id="ARBA00022729"/>
    </source>
</evidence>
<evidence type="ECO:0000256" key="10">
    <source>
        <dbReference type="ARBA" id="ARBA00023136"/>
    </source>
</evidence>
<reference evidence="19" key="1">
    <citation type="submission" date="2009-12" db="EMBL/GenBank/DDBJ databases">
        <title>The Genome Sequence of Anolis carolinensis (Green Anole Lizard).</title>
        <authorList>
            <consortium name="The Genome Sequencing Platform"/>
            <person name="Di Palma F."/>
            <person name="Alfoldi J."/>
            <person name="Heiman D."/>
            <person name="Young S."/>
            <person name="Grabherr M."/>
            <person name="Johnson J."/>
            <person name="Lander E.S."/>
            <person name="Lindblad-Toh K."/>
        </authorList>
    </citation>
    <scope>NUCLEOTIDE SEQUENCE [LARGE SCALE GENOMIC DNA]</scope>
    <source>
        <strain evidence="19">JBL SC #1</strain>
    </source>
</reference>
<feature type="compositionally biased region" description="Basic residues" evidence="16">
    <location>
        <begin position="302"/>
        <end position="317"/>
    </location>
</feature>
<comment type="subcellular location">
    <subcellularLocation>
        <location evidence="1">Cell membrane</location>
    </subcellularLocation>
    <subcellularLocation>
        <location evidence="3">Cell projection</location>
    </subcellularLocation>
    <subcellularLocation>
        <location evidence="2">Membrane raft</location>
    </subcellularLocation>
    <subcellularLocation>
        <location evidence="5">Membrane</location>
        <topology evidence="5">Lipid-anchor</topology>
    </subcellularLocation>
    <subcellularLocation>
        <location evidence="4">Perikaryon</location>
    </subcellularLocation>
</comment>
<dbReference type="InterPro" id="IPR000483">
    <property type="entry name" value="Cys-rich_flank_reg_C"/>
</dbReference>
<dbReference type="InterPro" id="IPR032675">
    <property type="entry name" value="LRR_dom_sf"/>
</dbReference>
<dbReference type="Pfam" id="PF13855">
    <property type="entry name" value="LRR_8"/>
    <property type="match status" value="3"/>
</dbReference>
<keyword evidence="17" id="KW-0812">Transmembrane</keyword>
<evidence type="ECO:0000256" key="11">
    <source>
        <dbReference type="ARBA" id="ARBA00023170"/>
    </source>
</evidence>
<dbReference type="GO" id="GO:0038023">
    <property type="term" value="F:signaling receptor activity"/>
    <property type="evidence" value="ECO:0000318"/>
    <property type="project" value="GO_Central"/>
</dbReference>
<name>H9GVR3_ANOCA</name>